<dbReference type="AlphaFoldDB" id="A0A813TU23"/>
<gene>
    <name evidence="2" type="ORF">OXX778_LOCUS7382</name>
</gene>
<comment type="caution">
    <text evidence="2">The sequence shown here is derived from an EMBL/GenBank/DDBJ whole genome shotgun (WGS) entry which is preliminary data.</text>
</comment>
<dbReference type="OrthoDB" id="167398at2759"/>
<reference evidence="2" key="1">
    <citation type="submission" date="2021-02" db="EMBL/GenBank/DDBJ databases">
        <authorList>
            <person name="Nowell W R."/>
        </authorList>
    </citation>
    <scope>NUCLEOTIDE SEQUENCE</scope>
    <source>
        <strain evidence="2">Ploen Becks lab</strain>
    </source>
</reference>
<keyword evidence="1" id="KW-1133">Transmembrane helix</keyword>
<keyword evidence="1" id="KW-0472">Membrane</keyword>
<dbReference type="PANTHER" id="PTHR35170">
    <property type="entry name" value="PROTEIN DD3-3"/>
    <property type="match status" value="1"/>
</dbReference>
<evidence type="ECO:0000256" key="1">
    <source>
        <dbReference type="SAM" id="Phobius"/>
    </source>
</evidence>
<dbReference type="InterPro" id="IPR053320">
    <property type="entry name" value="Protein_DD3-3_O-glyco"/>
</dbReference>
<keyword evidence="1" id="KW-0812">Transmembrane</keyword>
<feature type="transmembrane region" description="Helical" evidence="1">
    <location>
        <begin position="539"/>
        <end position="565"/>
    </location>
</feature>
<dbReference type="Proteomes" id="UP000663879">
    <property type="component" value="Unassembled WGS sequence"/>
</dbReference>
<protein>
    <submittedName>
        <fullName evidence="2">Uncharacterized protein</fullName>
    </submittedName>
</protein>
<proteinExistence type="predicted"/>
<sequence>MKLKGDTAIFTRQNPNGDRFAYECPEERDYYPYWKPTKWIDIAVLTNDPKRCTYFRTESENVKSRFYCKIANNYKGIIPIDKLSCEKINGSIWIESPSHNVEPPVCRETQFTRDNHLGNTYGGQAPNFNWKIPNITQERCVLRIRYNISTNDYDLNQPTSVDLNKKYGLSVEEANSRDYILKNNPKVKLFSDLDFGLNLAINTAQYGRVFQDRSHVFSIRSRQNIESDRKILNLNVRGKRGNIVQVYPSVEYDFTPNKLEASKNDFIHIQWTGSNKNPLNNAGQGLAGTDRSNIVLLTNKTFGISSNSFYAPLELNGDYGVNYPLSVNQANFLGMTKEDLIRLALLEENHIGGSMEELDDAGTYFDLGPRKITNSGVYHYMSSRNNNFSNRDQKGEIITYEHEFYDDYIGSNGGRLEFRIGFVNIPEGALDDLEYFRIDIKTKQNVNGSDLDTKVLKPNKFDESTMASDLIVINKLKNNIKKAMNMKLRLKRGLSGMESHNLYRINNELLTKVESKIKGDVIEFETQESGIYVVKYEKYYGVLIGVLVGLGVLIILVGAAALFLYKNPQYVKSLRYKATNVKRSMNNQL</sequence>
<organism evidence="2 3">
    <name type="scientific">Brachionus calyciflorus</name>
    <dbReference type="NCBI Taxonomy" id="104777"/>
    <lineage>
        <taxon>Eukaryota</taxon>
        <taxon>Metazoa</taxon>
        <taxon>Spiralia</taxon>
        <taxon>Gnathifera</taxon>
        <taxon>Rotifera</taxon>
        <taxon>Eurotatoria</taxon>
        <taxon>Monogononta</taxon>
        <taxon>Pseudotrocha</taxon>
        <taxon>Ploima</taxon>
        <taxon>Brachionidae</taxon>
        <taxon>Brachionus</taxon>
    </lineage>
</organism>
<keyword evidence="3" id="KW-1185">Reference proteome</keyword>
<accession>A0A813TU23</accession>
<evidence type="ECO:0000313" key="2">
    <source>
        <dbReference type="EMBL" id="CAF0819348.1"/>
    </source>
</evidence>
<dbReference type="PANTHER" id="PTHR35170:SF1">
    <property type="entry name" value="PROTEIN DD3-3"/>
    <property type="match status" value="1"/>
</dbReference>
<evidence type="ECO:0000313" key="3">
    <source>
        <dbReference type="Proteomes" id="UP000663879"/>
    </source>
</evidence>
<dbReference type="EMBL" id="CAJNOC010000939">
    <property type="protein sequence ID" value="CAF0819348.1"/>
    <property type="molecule type" value="Genomic_DNA"/>
</dbReference>
<name>A0A813TU23_9BILA</name>